<keyword evidence="7 14" id="KW-0812">Transmembrane</keyword>
<dbReference type="InterPro" id="IPR036097">
    <property type="entry name" value="HisK_dim/P_sf"/>
</dbReference>
<dbReference type="Gene3D" id="3.30.565.10">
    <property type="entry name" value="Histidine kinase-like ATPase, C-terminal domain"/>
    <property type="match status" value="1"/>
</dbReference>
<reference evidence="17 18" key="1">
    <citation type="journal article" date="2013" name="PLoS ONE">
        <title>Lactobacillus paracasei comparative genomics: towards species pan-genome definition and exploitation of diversity.</title>
        <authorList>
            <person name="Smokvina T."/>
            <person name="Wels M."/>
            <person name="Polka J."/>
            <person name="Chervaux C."/>
            <person name="Brisse S."/>
            <person name="Boekhorst J."/>
            <person name="van Hylckama Vlieg J.E."/>
            <person name="Siezen R.J."/>
        </authorList>
    </citation>
    <scope>NUCLEOTIDE SEQUENCE [LARGE SCALE GENOMIC DNA]</scope>
    <source>
        <strain evidence="17 18">Lpp122</strain>
    </source>
</reference>
<evidence type="ECO:0000256" key="6">
    <source>
        <dbReference type="ARBA" id="ARBA00022679"/>
    </source>
</evidence>
<keyword evidence="12" id="KW-0902">Two-component regulatory system</keyword>
<evidence type="ECO:0000256" key="5">
    <source>
        <dbReference type="ARBA" id="ARBA00022553"/>
    </source>
</evidence>
<dbReference type="Pfam" id="PF00672">
    <property type="entry name" value="HAMP"/>
    <property type="match status" value="1"/>
</dbReference>
<keyword evidence="6" id="KW-0808">Transferase</keyword>
<dbReference type="PRINTS" id="PR00344">
    <property type="entry name" value="BCTRLSENSOR"/>
</dbReference>
<evidence type="ECO:0000256" key="11">
    <source>
        <dbReference type="ARBA" id="ARBA00022989"/>
    </source>
</evidence>
<dbReference type="InterPro" id="IPR050398">
    <property type="entry name" value="HssS/ArlS-like"/>
</dbReference>
<keyword evidence="10 17" id="KW-0067">ATP-binding</keyword>
<dbReference type="EMBL" id="ANKW01000005">
    <property type="protein sequence ID" value="EPC20975.1"/>
    <property type="molecule type" value="Genomic_DNA"/>
</dbReference>
<dbReference type="Gene3D" id="1.10.287.130">
    <property type="match status" value="1"/>
</dbReference>
<organism evidence="17 18">
    <name type="scientific">Lacticaseibacillus paracasei subsp. paracasei Lpp122</name>
    <dbReference type="NCBI Taxonomy" id="1256218"/>
    <lineage>
        <taxon>Bacteria</taxon>
        <taxon>Bacillati</taxon>
        <taxon>Bacillota</taxon>
        <taxon>Bacilli</taxon>
        <taxon>Lactobacillales</taxon>
        <taxon>Lactobacillaceae</taxon>
        <taxon>Lacticaseibacillus</taxon>
    </lineage>
</organism>
<dbReference type="SUPFAM" id="SSF47384">
    <property type="entry name" value="Homodimeric domain of signal transducing histidine kinase"/>
    <property type="match status" value="1"/>
</dbReference>
<gene>
    <name evidence="17" type="ORF">Lpp122_0591</name>
</gene>
<keyword evidence="4" id="KW-1003">Cell membrane</keyword>
<dbReference type="SMART" id="SM00388">
    <property type="entry name" value="HisKA"/>
    <property type="match status" value="1"/>
</dbReference>
<dbReference type="InterPro" id="IPR003661">
    <property type="entry name" value="HisK_dim/P_dom"/>
</dbReference>
<evidence type="ECO:0000256" key="4">
    <source>
        <dbReference type="ARBA" id="ARBA00022475"/>
    </source>
</evidence>
<dbReference type="InterPro" id="IPR005467">
    <property type="entry name" value="His_kinase_dom"/>
</dbReference>
<dbReference type="InterPro" id="IPR036890">
    <property type="entry name" value="HATPase_C_sf"/>
</dbReference>
<dbReference type="Pfam" id="PF02518">
    <property type="entry name" value="HATPase_c"/>
    <property type="match status" value="1"/>
</dbReference>
<evidence type="ECO:0000256" key="8">
    <source>
        <dbReference type="ARBA" id="ARBA00022741"/>
    </source>
</evidence>
<evidence type="ECO:0000256" key="2">
    <source>
        <dbReference type="ARBA" id="ARBA00004651"/>
    </source>
</evidence>
<dbReference type="InterPro" id="IPR004358">
    <property type="entry name" value="Sig_transdc_His_kin-like_C"/>
</dbReference>
<feature type="domain" description="HAMP" evidence="16">
    <location>
        <begin position="173"/>
        <end position="226"/>
    </location>
</feature>
<evidence type="ECO:0000256" key="12">
    <source>
        <dbReference type="ARBA" id="ARBA00023012"/>
    </source>
</evidence>
<keyword evidence="8" id="KW-0547">Nucleotide-binding</keyword>
<dbReference type="Gene3D" id="6.10.340.10">
    <property type="match status" value="1"/>
</dbReference>
<dbReference type="GO" id="GO:0000155">
    <property type="term" value="F:phosphorelay sensor kinase activity"/>
    <property type="evidence" value="ECO:0007669"/>
    <property type="project" value="InterPro"/>
</dbReference>
<dbReference type="SMART" id="SM00304">
    <property type="entry name" value="HAMP"/>
    <property type="match status" value="1"/>
</dbReference>
<feature type="transmembrane region" description="Helical" evidence="14">
    <location>
        <begin position="153"/>
        <end position="172"/>
    </location>
</feature>
<dbReference type="SUPFAM" id="SSF55874">
    <property type="entry name" value="ATPase domain of HSP90 chaperone/DNA topoisomerase II/histidine kinase"/>
    <property type="match status" value="1"/>
</dbReference>
<feature type="transmembrane region" description="Helical" evidence="14">
    <location>
        <begin position="9"/>
        <end position="31"/>
    </location>
</feature>
<name>A0A8E0M4F8_LACPA</name>
<dbReference type="FunFam" id="3.30.565.10:FF:000006">
    <property type="entry name" value="Sensor histidine kinase WalK"/>
    <property type="match status" value="1"/>
</dbReference>
<keyword evidence="9" id="KW-0418">Kinase</keyword>
<accession>A0A8E0M4F8</accession>
<dbReference type="SUPFAM" id="SSF158472">
    <property type="entry name" value="HAMP domain-like"/>
    <property type="match status" value="1"/>
</dbReference>
<comment type="subcellular location">
    <subcellularLocation>
        <location evidence="2">Cell membrane</location>
        <topology evidence="2">Multi-pass membrane protein</topology>
    </subcellularLocation>
</comment>
<proteinExistence type="predicted"/>
<evidence type="ECO:0000313" key="17">
    <source>
        <dbReference type="EMBL" id="EPC20975.1"/>
    </source>
</evidence>
<dbReference type="InterPro" id="IPR003660">
    <property type="entry name" value="HAMP_dom"/>
</dbReference>
<evidence type="ECO:0000256" key="3">
    <source>
        <dbReference type="ARBA" id="ARBA00012438"/>
    </source>
</evidence>
<evidence type="ECO:0000256" key="10">
    <source>
        <dbReference type="ARBA" id="ARBA00022840"/>
    </source>
</evidence>
<keyword evidence="13 14" id="KW-0472">Membrane</keyword>
<dbReference type="PROSITE" id="PS50109">
    <property type="entry name" value="HIS_KIN"/>
    <property type="match status" value="1"/>
</dbReference>
<dbReference type="GO" id="GO:0005886">
    <property type="term" value="C:plasma membrane"/>
    <property type="evidence" value="ECO:0007669"/>
    <property type="project" value="UniProtKB-SubCell"/>
</dbReference>
<dbReference type="CDD" id="cd00082">
    <property type="entry name" value="HisKA"/>
    <property type="match status" value="1"/>
</dbReference>
<evidence type="ECO:0000256" key="14">
    <source>
        <dbReference type="SAM" id="Phobius"/>
    </source>
</evidence>
<comment type="catalytic activity">
    <reaction evidence="1">
        <text>ATP + protein L-histidine = ADP + protein N-phospho-L-histidine.</text>
        <dbReference type="EC" id="2.7.13.3"/>
    </reaction>
</comment>
<dbReference type="PROSITE" id="PS50885">
    <property type="entry name" value="HAMP"/>
    <property type="match status" value="1"/>
</dbReference>
<dbReference type="Proteomes" id="UP000014281">
    <property type="component" value="Unassembled WGS sequence"/>
</dbReference>
<dbReference type="EC" id="2.7.13.3" evidence="3"/>
<keyword evidence="5" id="KW-0597">Phosphoprotein</keyword>
<dbReference type="GO" id="GO:0005524">
    <property type="term" value="F:ATP binding"/>
    <property type="evidence" value="ECO:0007669"/>
    <property type="project" value="UniProtKB-KW"/>
</dbReference>
<dbReference type="Pfam" id="PF00512">
    <property type="entry name" value="HisKA"/>
    <property type="match status" value="1"/>
</dbReference>
<protein>
    <recommendedName>
        <fullName evidence="3">histidine kinase</fullName>
        <ecNumber evidence="3">2.7.13.3</ecNumber>
    </recommendedName>
</protein>
<dbReference type="PANTHER" id="PTHR45528">
    <property type="entry name" value="SENSOR HISTIDINE KINASE CPXA"/>
    <property type="match status" value="1"/>
</dbReference>
<evidence type="ECO:0000256" key="7">
    <source>
        <dbReference type="ARBA" id="ARBA00022692"/>
    </source>
</evidence>
<evidence type="ECO:0000256" key="9">
    <source>
        <dbReference type="ARBA" id="ARBA00022777"/>
    </source>
</evidence>
<dbReference type="InterPro" id="IPR003594">
    <property type="entry name" value="HATPase_dom"/>
</dbReference>
<keyword evidence="11 14" id="KW-1133">Transmembrane helix</keyword>
<evidence type="ECO:0000256" key="13">
    <source>
        <dbReference type="ARBA" id="ARBA00023136"/>
    </source>
</evidence>
<evidence type="ECO:0000259" key="16">
    <source>
        <dbReference type="PROSITE" id="PS50885"/>
    </source>
</evidence>
<sequence length="452" mass="50254">MKMSLRTQLLLIFTTVIVLIIGAVSLVTVALTNDHFDKYVTQRNSTTLVTIRQQIALSYVNNHDQWQAKQLREIRNTGYRAGVLVTIYAPDGRILMRPTAKQQQSVSTGFDRKHTESIRIQGKVVANAVFSGYDPLGYGRHDVEYVSELKTSLITIAVITFMVTIVIAWWLAGRLTAPIKRVVAFTGKVATGNYQQPLPANTRITEIITLLESVNALSGQLNRQQETREQLSSDIAHELRTPLTMLQGTLEAMIDGVWEISTERLQNMDEEVIRLTHLIKNIELIASIETDADQLHKARFDIGAMVDAVTQNFQAKLEAKQQRITVATRKIMMYGDEEKLRQVLLNLLTNASKFSDFGATIQVRLMQESANAVIQVIDSGIGIDAKELVHIFDHFYMADPARSSRNGGQGIGLAMVKTIVAAHGGAVKVDSQLMKGSTFTVKLPIQGGDDHR</sequence>
<dbReference type="CDD" id="cd06225">
    <property type="entry name" value="HAMP"/>
    <property type="match status" value="1"/>
</dbReference>
<feature type="domain" description="Histidine kinase" evidence="15">
    <location>
        <begin position="234"/>
        <end position="447"/>
    </location>
</feature>
<evidence type="ECO:0000256" key="1">
    <source>
        <dbReference type="ARBA" id="ARBA00000085"/>
    </source>
</evidence>
<dbReference type="PANTHER" id="PTHR45528:SF1">
    <property type="entry name" value="SENSOR HISTIDINE KINASE CPXA"/>
    <property type="match status" value="1"/>
</dbReference>
<dbReference type="AlphaFoldDB" id="A0A8E0M4F8"/>
<dbReference type="SMART" id="SM00387">
    <property type="entry name" value="HATPase_c"/>
    <property type="match status" value="1"/>
</dbReference>
<comment type="caution">
    <text evidence="17">The sequence shown here is derived from an EMBL/GenBank/DDBJ whole genome shotgun (WGS) entry which is preliminary data.</text>
</comment>
<evidence type="ECO:0000313" key="18">
    <source>
        <dbReference type="Proteomes" id="UP000014281"/>
    </source>
</evidence>
<dbReference type="RefSeq" id="WP_016383450.1">
    <property type="nucleotide sequence ID" value="NZ_ANKW01000005.1"/>
</dbReference>
<evidence type="ECO:0000259" key="15">
    <source>
        <dbReference type="PROSITE" id="PS50109"/>
    </source>
</evidence>